<dbReference type="SUPFAM" id="SSF57903">
    <property type="entry name" value="FYVE/PHD zinc finger"/>
    <property type="match status" value="1"/>
</dbReference>
<feature type="region of interest" description="Disordered" evidence="2">
    <location>
        <begin position="200"/>
        <end position="222"/>
    </location>
</feature>
<keyword evidence="1" id="KW-0175">Coiled coil</keyword>
<evidence type="ECO:0000313" key="5">
    <source>
        <dbReference type="Proteomes" id="UP001165085"/>
    </source>
</evidence>
<dbReference type="AlphaFoldDB" id="A0A9W7F3I3"/>
<reference evidence="5" key="1">
    <citation type="journal article" date="2023" name="Commun. Biol.">
        <title>Genome analysis of Parmales, the sister group of diatoms, reveals the evolutionary specialization of diatoms from phago-mixotrophs to photoautotrophs.</title>
        <authorList>
            <person name="Ban H."/>
            <person name="Sato S."/>
            <person name="Yoshikawa S."/>
            <person name="Yamada K."/>
            <person name="Nakamura Y."/>
            <person name="Ichinomiya M."/>
            <person name="Sato N."/>
            <person name="Blanc-Mathieu R."/>
            <person name="Endo H."/>
            <person name="Kuwata A."/>
            <person name="Ogata H."/>
        </authorList>
    </citation>
    <scope>NUCLEOTIDE SEQUENCE [LARGE SCALE GENOMIC DNA]</scope>
    <source>
        <strain evidence="5">NIES 3701</strain>
    </source>
</reference>
<evidence type="ECO:0000256" key="2">
    <source>
        <dbReference type="SAM" id="MobiDB-lite"/>
    </source>
</evidence>
<dbReference type="InterPro" id="IPR013083">
    <property type="entry name" value="Znf_RING/FYVE/PHD"/>
</dbReference>
<dbReference type="InterPro" id="IPR042855">
    <property type="entry name" value="V_SNARE_CC"/>
</dbReference>
<evidence type="ECO:0000256" key="1">
    <source>
        <dbReference type="PROSITE-ProRule" id="PRU00290"/>
    </source>
</evidence>
<keyword evidence="5" id="KW-1185">Reference proteome</keyword>
<feature type="compositionally biased region" description="Polar residues" evidence="2">
    <location>
        <begin position="767"/>
        <end position="778"/>
    </location>
</feature>
<feature type="region of interest" description="Disordered" evidence="2">
    <location>
        <begin position="71"/>
        <end position="101"/>
    </location>
</feature>
<feature type="region of interest" description="Disordered" evidence="2">
    <location>
        <begin position="765"/>
        <end position="832"/>
    </location>
</feature>
<dbReference type="OrthoDB" id="2423701at2759"/>
<dbReference type="PROSITE" id="PS50892">
    <property type="entry name" value="V_SNARE"/>
    <property type="match status" value="1"/>
</dbReference>
<dbReference type="Proteomes" id="UP001165085">
    <property type="component" value="Unassembled WGS sequence"/>
</dbReference>
<dbReference type="Gene3D" id="3.30.40.10">
    <property type="entry name" value="Zinc/RING finger domain, C3HC4 (zinc finger)"/>
    <property type="match status" value="1"/>
</dbReference>
<proteinExistence type="predicted"/>
<name>A0A9W7F3I3_9STRA</name>
<gene>
    <name evidence="4" type="ORF">TrST_g10428</name>
</gene>
<dbReference type="Gene3D" id="1.20.5.110">
    <property type="match status" value="1"/>
</dbReference>
<dbReference type="CDD" id="cd00065">
    <property type="entry name" value="FYVE_like_SF"/>
    <property type="match status" value="1"/>
</dbReference>
<feature type="domain" description="V-SNARE coiled-coil homology" evidence="3">
    <location>
        <begin position="771"/>
        <end position="832"/>
    </location>
</feature>
<evidence type="ECO:0000313" key="4">
    <source>
        <dbReference type="EMBL" id="GMI01824.1"/>
    </source>
</evidence>
<dbReference type="InterPro" id="IPR011011">
    <property type="entry name" value="Znf_FYVE_PHD"/>
</dbReference>
<evidence type="ECO:0000259" key="3">
    <source>
        <dbReference type="PROSITE" id="PS50892"/>
    </source>
</evidence>
<sequence>MFNNDDSISSIDMQIADILTTTDPSSPASSPNTSIDYKISAILSSQTLESEPPPSPIPRVIAPVEEVEEVAVKKAPKTEPPSPPKVESKSKEAPAGTRYTLSPGPSLGLSLTLSPPFILLVSTSDPVSKLINPSTISPGILTCVEGLGPLSNCTEQSWKDVIDLLSSRTADVDIYVDSSVMPVPKIEEVKVEVDLTADTPVKKLPTSSPKAPSPPPPQDPQAAELQCLNLSKPLAFSPSLPPSTSPFPPASWSTPSSSPARIPLSIHPCLLVTLGGLNKKKHFIAIYPDFLLAYDPEGKVTINCYWNLLKMSLKDPPGFILTTAWSELNFECVPSPTSVSSALSRPPPPPPLTLPQVITSKILTANNLTWPTLPLNSNLKDPKLNTAIQIHTLISSKFTKSLNGSPPVQAGDDGMGWNTQHWSSLRVFGKGEFRLTGEDIWGGSISVVDVILRYGRVEDLKAVLEGGVEKKRGDELEVCLKVGEGAWEECAEILWEKGFRFEDKLVNDLNGRKLEWALERCGYLGGGFSEDIIKKLEEGGEQEWEDLSPPLALMMSLLNKGVSGNAPPLPLPILQNSLPGSQPAIELLLRNGTRCEKKDYPQIYAALGSDKIEALKKEWKEERVVSWPNGYRISDERRKSIPEASTCSICASSFSLLNRKFLCNYSQTWVCSSCSEKKVTGVMETVRVSDPSYLYLKYTDNLRVKERERKVLQEIAEEEAALKTTTRRTSKGKEPENANRAELFGKGIMNAVKGVGDFFNVEEGLEPSTSKTNETQKNAGKALGAVSQARDRLNERGEKLRDLGEKSERLNKQSRQFEEMARELNKNSKSWF</sequence>
<organism evidence="4 5">
    <name type="scientific">Triparma strigata</name>
    <dbReference type="NCBI Taxonomy" id="1606541"/>
    <lineage>
        <taxon>Eukaryota</taxon>
        <taxon>Sar</taxon>
        <taxon>Stramenopiles</taxon>
        <taxon>Ochrophyta</taxon>
        <taxon>Bolidophyceae</taxon>
        <taxon>Parmales</taxon>
        <taxon>Triparmaceae</taxon>
        <taxon>Triparma</taxon>
    </lineage>
</organism>
<dbReference type="CDD" id="cd15873">
    <property type="entry name" value="R-SNARE_STXBP5_6"/>
    <property type="match status" value="1"/>
</dbReference>
<protein>
    <recommendedName>
        <fullName evidence="3">V-SNARE coiled-coil homology domain-containing protein</fullName>
    </recommendedName>
</protein>
<dbReference type="EMBL" id="BRXY01000583">
    <property type="protein sequence ID" value="GMI01824.1"/>
    <property type="molecule type" value="Genomic_DNA"/>
</dbReference>
<feature type="compositionally biased region" description="Basic and acidic residues" evidence="2">
    <location>
        <begin position="789"/>
        <end position="826"/>
    </location>
</feature>
<accession>A0A9W7F3I3</accession>
<dbReference type="SUPFAM" id="SSF58038">
    <property type="entry name" value="SNARE fusion complex"/>
    <property type="match status" value="1"/>
</dbReference>
<comment type="caution">
    <text evidence="4">The sequence shown here is derived from an EMBL/GenBank/DDBJ whole genome shotgun (WGS) entry which is preliminary data.</text>
</comment>